<protein>
    <submittedName>
        <fullName evidence="1">Uncharacterized protein</fullName>
    </submittedName>
</protein>
<dbReference type="EMBL" id="JAATIP010000071">
    <property type="protein sequence ID" value="KAF4378699.1"/>
    <property type="molecule type" value="Genomic_DNA"/>
</dbReference>
<dbReference type="AlphaFoldDB" id="A0A7J6G9C5"/>
<organism evidence="1 2">
    <name type="scientific">Cannabis sativa</name>
    <name type="common">Hemp</name>
    <name type="synonym">Marijuana</name>
    <dbReference type="NCBI Taxonomy" id="3483"/>
    <lineage>
        <taxon>Eukaryota</taxon>
        <taxon>Viridiplantae</taxon>
        <taxon>Streptophyta</taxon>
        <taxon>Embryophyta</taxon>
        <taxon>Tracheophyta</taxon>
        <taxon>Spermatophyta</taxon>
        <taxon>Magnoliopsida</taxon>
        <taxon>eudicotyledons</taxon>
        <taxon>Gunneridae</taxon>
        <taxon>Pentapetalae</taxon>
        <taxon>rosids</taxon>
        <taxon>fabids</taxon>
        <taxon>Rosales</taxon>
        <taxon>Cannabaceae</taxon>
        <taxon>Cannabis</taxon>
    </lineage>
</organism>
<evidence type="ECO:0000313" key="2">
    <source>
        <dbReference type="Proteomes" id="UP000525078"/>
    </source>
</evidence>
<name>A0A7J6G9C5_CANSA</name>
<evidence type="ECO:0000313" key="1">
    <source>
        <dbReference type="EMBL" id="KAF4378699.1"/>
    </source>
</evidence>
<proteinExistence type="predicted"/>
<comment type="caution">
    <text evidence="1">The sequence shown here is derived from an EMBL/GenBank/DDBJ whole genome shotgun (WGS) entry which is preliminary data.</text>
</comment>
<dbReference type="Proteomes" id="UP000525078">
    <property type="component" value="Unassembled WGS sequence"/>
</dbReference>
<accession>A0A7J6G9C5</accession>
<reference evidence="1 2" key="1">
    <citation type="journal article" date="2020" name="bioRxiv">
        <title>Sequence and annotation of 42 cannabis genomes reveals extensive copy number variation in cannabinoid synthesis and pathogen resistance genes.</title>
        <authorList>
            <person name="Mckernan K.J."/>
            <person name="Helbert Y."/>
            <person name="Kane L.T."/>
            <person name="Ebling H."/>
            <person name="Zhang L."/>
            <person name="Liu B."/>
            <person name="Eaton Z."/>
            <person name="Mclaughlin S."/>
            <person name="Kingan S."/>
            <person name="Baybayan P."/>
            <person name="Concepcion G."/>
            <person name="Jordan M."/>
            <person name="Riva A."/>
            <person name="Barbazuk W."/>
            <person name="Harkins T."/>
        </authorList>
    </citation>
    <scope>NUCLEOTIDE SEQUENCE [LARGE SCALE GENOMIC DNA]</scope>
    <source>
        <strain evidence="2">cv. Jamaican Lion 4</strain>
        <tissue evidence="1">Leaf</tissue>
    </source>
</reference>
<sequence length="83" mass="9776">MEVGQAYGHNLLIEVLRLIQCRLWKKEEEEEDGEGSDLLRYVTWSFRVLAIHGKGPCLDRSSSRRKELDLERKTFKLQIIVDM</sequence>
<gene>
    <name evidence="1" type="ORF">F8388_006150</name>
</gene>